<dbReference type="InterPro" id="IPR001382">
    <property type="entry name" value="Glyco_hydro_47"/>
</dbReference>
<dbReference type="InterPro" id="IPR012341">
    <property type="entry name" value="6hp_glycosidase-like_sf"/>
</dbReference>
<gene>
    <name evidence="7" type="ORF">BLA29_014001</name>
</gene>
<dbReference type="PANTHER" id="PTHR11742">
    <property type="entry name" value="MANNOSYL-OLIGOSACCHARIDE ALPHA-1,2-MANNOSIDASE-RELATED"/>
    <property type="match status" value="1"/>
</dbReference>
<sequence>MLPPPPRGRYEDEKRLREKIEQHFNLSHHQPQQQQEAVIPKPNLQPLPSNKSVTDDYSINKSLFDTIRRQLNWTRIQLPDGEDIDPEIRKRRQKIKQMMITAWDSYRKYAWGENELKPLSKKGHAPGVFGKTK</sequence>
<dbReference type="GO" id="GO:0005783">
    <property type="term" value="C:endoplasmic reticulum"/>
    <property type="evidence" value="ECO:0007669"/>
    <property type="project" value="TreeGrafter"/>
</dbReference>
<evidence type="ECO:0000256" key="3">
    <source>
        <dbReference type="ARBA" id="ARBA00007658"/>
    </source>
</evidence>
<feature type="compositionally biased region" description="Polar residues" evidence="6">
    <location>
        <begin position="26"/>
        <end position="36"/>
    </location>
</feature>
<dbReference type="Pfam" id="PF01532">
    <property type="entry name" value="Glyco_hydro_47"/>
    <property type="match status" value="1"/>
</dbReference>
<dbReference type="GO" id="GO:0005509">
    <property type="term" value="F:calcium ion binding"/>
    <property type="evidence" value="ECO:0007669"/>
    <property type="project" value="InterPro"/>
</dbReference>
<dbReference type="OrthoDB" id="425611at2759"/>
<evidence type="ECO:0000313" key="7">
    <source>
        <dbReference type="EMBL" id="OTF76985.1"/>
    </source>
</evidence>
<dbReference type="PANTHER" id="PTHR11742:SF6">
    <property type="entry name" value="MANNOSYL-OLIGOSACCHARIDE ALPHA-1,2-MANNOSIDASE IA-RELATED"/>
    <property type="match status" value="1"/>
</dbReference>
<keyword evidence="4" id="KW-0378">Hydrolase</keyword>
<organism evidence="7 8">
    <name type="scientific">Euroglyphus maynei</name>
    <name type="common">Mayne's house dust mite</name>
    <dbReference type="NCBI Taxonomy" id="6958"/>
    <lineage>
        <taxon>Eukaryota</taxon>
        <taxon>Metazoa</taxon>
        <taxon>Ecdysozoa</taxon>
        <taxon>Arthropoda</taxon>
        <taxon>Chelicerata</taxon>
        <taxon>Arachnida</taxon>
        <taxon>Acari</taxon>
        <taxon>Acariformes</taxon>
        <taxon>Sarcoptiformes</taxon>
        <taxon>Astigmata</taxon>
        <taxon>Psoroptidia</taxon>
        <taxon>Analgoidea</taxon>
        <taxon>Pyroglyphidae</taxon>
        <taxon>Pyroglyphinae</taxon>
        <taxon>Euroglyphus</taxon>
    </lineage>
</organism>
<accession>A0A1Y3BCQ7</accession>
<feature type="non-terminal residue" evidence="7">
    <location>
        <position position="133"/>
    </location>
</feature>
<dbReference type="Proteomes" id="UP000194236">
    <property type="component" value="Unassembled WGS sequence"/>
</dbReference>
<dbReference type="SUPFAM" id="SSF48225">
    <property type="entry name" value="Seven-hairpin glycosidases"/>
    <property type="match status" value="1"/>
</dbReference>
<dbReference type="EMBL" id="MUJZ01034877">
    <property type="protein sequence ID" value="OTF76985.1"/>
    <property type="molecule type" value="Genomic_DNA"/>
</dbReference>
<dbReference type="GO" id="GO:0004571">
    <property type="term" value="F:mannosyl-oligosaccharide 1,2-alpha-mannosidase activity"/>
    <property type="evidence" value="ECO:0007669"/>
    <property type="project" value="InterPro"/>
</dbReference>
<keyword evidence="8" id="KW-1185">Reference proteome</keyword>
<dbReference type="AlphaFoldDB" id="A0A1Y3BCQ7"/>
<dbReference type="GO" id="GO:0005975">
    <property type="term" value="P:carbohydrate metabolic process"/>
    <property type="evidence" value="ECO:0007669"/>
    <property type="project" value="InterPro"/>
</dbReference>
<evidence type="ECO:0000256" key="6">
    <source>
        <dbReference type="SAM" id="MobiDB-lite"/>
    </source>
</evidence>
<comment type="caution">
    <text evidence="7">The sequence shown here is derived from an EMBL/GenBank/DDBJ whole genome shotgun (WGS) entry which is preliminary data.</text>
</comment>
<name>A0A1Y3BCQ7_EURMA</name>
<dbReference type="InterPro" id="IPR036026">
    <property type="entry name" value="Seven-hairpin_glycosidases"/>
</dbReference>
<evidence type="ECO:0000256" key="5">
    <source>
        <dbReference type="ARBA" id="ARBA00023157"/>
    </source>
</evidence>
<evidence type="ECO:0000256" key="2">
    <source>
        <dbReference type="ARBA" id="ARBA00004922"/>
    </source>
</evidence>
<feature type="compositionally biased region" description="Polar residues" evidence="6">
    <location>
        <begin position="46"/>
        <end position="55"/>
    </location>
</feature>
<protein>
    <submittedName>
        <fullName evidence="7">Uncharacterized protein</fullName>
    </submittedName>
</protein>
<feature type="region of interest" description="Disordered" evidence="6">
    <location>
        <begin position="26"/>
        <end position="55"/>
    </location>
</feature>
<evidence type="ECO:0000256" key="4">
    <source>
        <dbReference type="ARBA" id="ARBA00022801"/>
    </source>
</evidence>
<comment type="cofactor">
    <cofactor evidence="1">
        <name>Ca(2+)</name>
        <dbReference type="ChEBI" id="CHEBI:29108"/>
    </cofactor>
</comment>
<dbReference type="Gene3D" id="1.50.10.10">
    <property type="match status" value="1"/>
</dbReference>
<dbReference type="GO" id="GO:0000139">
    <property type="term" value="C:Golgi membrane"/>
    <property type="evidence" value="ECO:0007669"/>
    <property type="project" value="TreeGrafter"/>
</dbReference>
<dbReference type="InterPro" id="IPR050749">
    <property type="entry name" value="Glycosyl_Hydrolase_47"/>
</dbReference>
<evidence type="ECO:0000313" key="8">
    <source>
        <dbReference type="Proteomes" id="UP000194236"/>
    </source>
</evidence>
<keyword evidence="5" id="KW-1015">Disulfide bond</keyword>
<comment type="similarity">
    <text evidence="3">Belongs to the glycosyl hydrolase 47 family.</text>
</comment>
<proteinExistence type="inferred from homology"/>
<evidence type="ECO:0000256" key="1">
    <source>
        <dbReference type="ARBA" id="ARBA00001913"/>
    </source>
</evidence>
<comment type="pathway">
    <text evidence="2">Protein modification; protein glycosylation.</text>
</comment>
<reference evidence="7 8" key="1">
    <citation type="submission" date="2017-03" db="EMBL/GenBank/DDBJ databases">
        <title>Genome Survey of Euroglyphus maynei.</title>
        <authorList>
            <person name="Arlian L.G."/>
            <person name="Morgan M.S."/>
            <person name="Rider S.D."/>
        </authorList>
    </citation>
    <scope>NUCLEOTIDE SEQUENCE [LARGE SCALE GENOMIC DNA]</scope>
    <source>
        <strain evidence="7">Arlian Lab</strain>
        <tissue evidence="7">Whole body</tissue>
    </source>
</reference>